<dbReference type="RefSeq" id="WP_025061567.1">
    <property type="nucleotide sequence ID" value="NZ_RAQK01000002.1"/>
</dbReference>
<evidence type="ECO:0000313" key="8">
    <source>
        <dbReference type="EMBL" id="RKE94398.1"/>
    </source>
</evidence>
<name>A0A420DJL6_9RHOB</name>
<dbReference type="GO" id="GO:0000155">
    <property type="term" value="F:phosphorelay sensor kinase activity"/>
    <property type="evidence" value="ECO:0007669"/>
    <property type="project" value="InterPro"/>
</dbReference>
<comment type="catalytic activity">
    <reaction evidence="1">
        <text>ATP + protein L-histidine = ADP + protein N-phospho-L-histidine.</text>
        <dbReference type="EC" id="2.7.13.3"/>
    </reaction>
</comment>
<evidence type="ECO:0000259" key="7">
    <source>
        <dbReference type="PROSITE" id="PS50113"/>
    </source>
</evidence>
<dbReference type="GO" id="GO:0030295">
    <property type="term" value="F:protein kinase activator activity"/>
    <property type="evidence" value="ECO:0007669"/>
    <property type="project" value="TreeGrafter"/>
</dbReference>
<dbReference type="NCBIfam" id="TIGR00229">
    <property type="entry name" value="sensory_box"/>
    <property type="match status" value="1"/>
</dbReference>
<dbReference type="OrthoDB" id="9760752at2"/>
<dbReference type="PROSITE" id="PS50113">
    <property type="entry name" value="PAC"/>
    <property type="match status" value="1"/>
</dbReference>
<evidence type="ECO:0000256" key="5">
    <source>
        <dbReference type="ARBA" id="ARBA00023136"/>
    </source>
</evidence>
<dbReference type="InterPro" id="IPR036890">
    <property type="entry name" value="HATPase_C_sf"/>
</dbReference>
<proteinExistence type="predicted"/>
<dbReference type="Gene3D" id="3.30.565.10">
    <property type="entry name" value="Histidine kinase-like ATPase, C-terminal domain"/>
    <property type="match status" value="1"/>
</dbReference>
<evidence type="ECO:0000256" key="3">
    <source>
        <dbReference type="ARBA" id="ARBA00022679"/>
    </source>
</evidence>
<dbReference type="InterPro" id="IPR005467">
    <property type="entry name" value="His_kinase_dom"/>
</dbReference>
<dbReference type="SMART" id="SM00387">
    <property type="entry name" value="HATPase_c"/>
    <property type="match status" value="1"/>
</dbReference>
<protein>
    <recommendedName>
        <fullName evidence="2">histidine kinase</fullName>
        <ecNumber evidence="2">2.7.13.3</ecNumber>
    </recommendedName>
</protein>
<feature type="domain" description="Histidine kinase" evidence="6">
    <location>
        <begin position="210"/>
        <end position="423"/>
    </location>
</feature>
<dbReference type="PANTHER" id="PTHR42878">
    <property type="entry name" value="TWO-COMPONENT HISTIDINE KINASE"/>
    <property type="match status" value="1"/>
</dbReference>
<sequence length="423" mass="46595">MSCPDPIPENTPSDVQVNDSVATYDAAVRDSMPTVDRVMGLMPGFVYVFNHQTYSNDYTNRSVGLHLGFTSEEIRAFGAEMMMHIVHVDDHAALGTHMVRIGNLTGEDTATLEYRVITKHGEERWLRSVDAVFDRAPDGSVLRHIGCATDVTAEKRSELRLAELNVELEKKVAERTSDLAALNGALESRIAERTFELQDAVDELEQLTYIATHDLKVPVNNLCRLGLMLGESAHLLAADQAEQVGWINDCAGQLSAKIQGLVLVAQIRLSSVLPAEQLNLRAAVVDAVSRFEKTLVQEAVAINIDPSIIVNFARFELNSILSSLIDNSVKYADPDRPLRVTFTADQVDGAVSLVVRDNGTGLDADRDREKVFGLFQRAHKVPAGSGISLYCARRMLLRRGGDMTVSGRRGHSAAFHVEFSKYY</sequence>
<dbReference type="GO" id="GO:0007234">
    <property type="term" value="P:osmosensory signaling via phosphorelay pathway"/>
    <property type="evidence" value="ECO:0007669"/>
    <property type="project" value="TreeGrafter"/>
</dbReference>
<keyword evidence="9" id="KW-1185">Reference proteome</keyword>
<dbReference type="SUPFAM" id="SSF47384">
    <property type="entry name" value="Homodimeric domain of signal transducing histidine kinase"/>
    <property type="match status" value="1"/>
</dbReference>
<feature type="domain" description="PAC" evidence="7">
    <location>
        <begin position="110"/>
        <end position="163"/>
    </location>
</feature>
<dbReference type="Gene3D" id="3.30.450.20">
    <property type="entry name" value="PAS domain"/>
    <property type="match status" value="1"/>
</dbReference>
<dbReference type="EC" id="2.7.13.3" evidence="2"/>
<dbReference type="Proteomes" id="UP000284407">
    <property type="component" value="Unassembled WGS sequence"/>
</dbReference>
<dbReference type="SUPFAM" id="SSF55785">
    <property type="entry name" value="PYP-like sensor domain (PAS domain)"/>
    <property type="match status" value="1"/>
</dbReference>
<accession>A0A420DJL6</accession>
<dbReference type="EMBL" id="RAQK01000002">
    <property type="protein sequence ID" value="RKE94398.1"/>
    <property type="molecule type" value="Genomic_DNA"/>
</dbReference>
<dbReference type="InterPro" id="IPR036097">
    <property type="entry name" value="HisK_dim/P_sf"/>
</dbReference>
<dbReference type="STRING" id="1443111.Z949_945"/>
<reference evidence="8 9" key="1">
    <citation type="submission" date="2018-09" db="EMBL/GenBank/DDBJ databases">
        <title>Genomic Encyclopedia of Archaeal and Bacterial Type Strains, Phase II (KMG-II): from individual species to whole genera.</title>
        <authorList>
            <person name="Goeker M."/>
        </authorList>
    </citation>
    <scope>NUCLEOTIDE SEQUENCE [LARGE SCALE GENOMIC DNA]</scope>
    <source>
        <strain evidence="8 9">DSM 11458</strain>
    </source>
</reference>
<comment type="caution">
    <text evidence="8">The sequence shown here is derived from an EMBL/GenBank/DDBJ whole genome shotgun (WGS) entry which is preliminary data.</text>
</comment>
<dbReference type="AlphaFoldDB" id="A0A420DJL6"/>
<keyword evidence="5" id="KW-0472">Membrane</keyword>
<dbReference type="InterPro" id="IPR013655">
    <property type="entry name" value="PAS_fold_3"/>
</dbReference>
<organism evidence="8 9">
    <name type="scientific">Sulfitobacter guttiformis</name>
    <dbReference type="NCBI Taxonomy" id="74349"/>
    <lineage>
        <taxon>Bacteria</taxon>
        <taxon>Pseudomonadati</taxon>
        <taxon>Pseudomonadota</taxon>
        <taxon>Alphaproteobacteria</taxon>
        <taxon>Rhodobacterales</taxon>
        <taxon>Roseobacteraceae</taxon>
        <taxon>Sulfitobacter</taxon>
    </lineage>
</organism>
<keyword evidence="3" id="KW-0808">Transferase</keyword>
<dbReference type="InterPro" id="IPR003594">
    <property type="entry name" value="HATPase_dom"/>
</dbReference>
<evidence type="ECO:0000259" key="6">
    <source>
        <dbReference type="PROSITE" id="PS50109"/>
    </source>
</evidence>
<dbReference type="GO" id="GO:0016020">
    <property type="term" value="C:membrane"/>
    <property type="evidence" value="ECO:0007669"/>
    <property type="project" value="UniProtKB-SubCell"/>
</dbReference>
<dbReference type="PROSITE" id="PS50109">
    <property type="entry name" value="HIS_KIN"/>
    <property type="match status" value="1"/>
</dbReference>
<evidence type="ECO:0000256" key="1">
    <source>
        <dbReference type="ARBA" id="ARBA00000085"/>
    </source>
</evidence>
<dbReference type="InterPro" id="IPR035965">
    <property type="entry name" value="PAS-like_dom_sf"/>
</dbReference>
<gene>
    <name evidence="8" type="ORF">C8N30_3525</name>
</gene>
<evidence type="ECO:0000256" key="2">
    <source>
        <dbReference type="ARBA" id="ARBA00012438"/>
    </source>
</evidence>
<dbReference type="Pfam" id="PF08447">
    <property type="entry name" value="PAS_3"/>
    <property type="match status" value="1"/>
</dbReference>
<dbReference type="PANTHER" id="PTHR42878:SF14">
    <property type="entry name" value="OSMOLARITY TWO-COMPONENT SYSTEM PROTEIN SSK1"/>
    <property type="match status" value="1"/>
</dbReference>
<dbReference type="InterPro" id="IPR000700">
    <property type="entry name" value="PAS-assoc_C"/>
</dbReference>
<dbReference type="Pfam" id="PF02518">
    <property type="entry name" value="HATPase_c"/>
    <property type="match status" value="1"/>
</dbReference>
<dbReference type="InterPro" id="IPR050351">
    <property type="entry name" value="BphY/WalK/GraS-like"/>
</dbReference>
<evidence type="ECO:0000313" key="9">
    <source>
        <dbReference type="Proteomes" id="UP000284407"/>
    </source>
</evidence>
<keyword evidence="4" id="KW-0418">Kinase</keyword>
<dbReference type="GO" id="GO:0000156">
    <property type="term" value="F:phosphorelay response regulator activity"/>
    <property type="evidence" value="ECO:0007669"/>
    <property type="project" value="TreeGrafter"/>
</dbReference>
<evidence type="ECO:0000256" key="4">
    <source>
        <dbReference type="ARBA" id="ARBA00022777"/>
    </source>
</evidence>
<dbReference type="SUPFAM" id="SSF55874">
    <property type="entry name" value="ATPase domain of HSP90 chaperone/DNA topoisomerase II/histidine kinase"/>
    <property type="match status" value="1"/>
</dbReference>
<dbReference type="InterPro" id="IPR000014">
    <property type="entry name" value="PAS"/>
</dbReference>